<gene>
    <name evidence="1" type="ORF">V6N11_065871</name>
</gene>
<evidence type="ECO:0000313" key="1">
    <source>
        <dbReference type="EMBL" id="KAK8988276.1"/>
    </source>
</evidence>
<comment type="caution">
    <text evidence="1">The sequence shown here is derived from an EMBL/GenBank/DDBJ whole genome shotgun (WGS) entry which is preliminary data.</text>
</comment>
<proteinExistence type="predicted"/>
<evidence type="ECO:0000313" key="2">
    <source>
        <dbReference type="Proteomes" id="UP001396334"/>
    </source>
</evidence>
<protein>
    <recommendedName>
        <fullName evidence="3">Retrotransposon Copia-like N-terminal domain-containing protein</fullName>
    </recommendedName>
</protein>
<evidence type="ECO:0008006" key="3">
    <source>
        <dbReference type="Google" id="ProtNLM"/>
    </source>
</evidence>
<dbReference type="Proteomes" id="UP001396334">
    <property type="component" value="Unassembled WGS sequence"/>
</dbReference>
<organism evidence="1 2">
    <name type="scientific">Hibiscus sabdariffa</name>
    <name type="common">roselle</name>
    <dbReference type="NCBI Taxonomy" id="183260"/>
    <lineage>
        <taxon>Eukaryota</taxon>
        <taxon>Viridiplantae</taxon>
        <taxon>Streptophyta</taxon>
        <taxon>Embryophyta</taxon>
        <taxon>Tracheophyta</taxon>
        <taxon>Spermatophyta</taxon>
        <taxon>Magnoliopsida</taxon>
        <taxon>eudicotyledons</taxon>
        <taxon>Gunneridae</taxon>
        <taxon>Pentapetalae</taxon>
        <taxon>rosids</taxon>
        <taxon>malvids</taxon>
        <taxon>Malvales</taxon>
        <taxon>Malvaceae</taxon>
        <taxon>Malvoideae</taxon>
        <taxon>Hibiscus</taxon>
    </lineage>
</organism>
<keyword evidence="2" id="KW-1185">Reference proteome</keyword>
<accession>A0ABR2PJ13</accession>
<sequence>MSATGNKLIPDLSKLDALDGFNYRRWSQRIMIFFEQLDLDYVLLDPVPTFPLTTTPMSLDADPTEGDGEPEAAAAAATVAAAEKYAKDNKIVRGHLLSHMSNKLFDMFHKERSAKSSGIPWRKNMELMTPALRNTWSGNG</sequence>
<reference evidence="1 2" key="1">
    <citation type="journal article" date="2024" name="G3 (Bethesda)">
        <title>Genome assembly of Hibiscus sabdariffa L. provides insights into metabolisms of medicinal natural products.</title>
        <authorList>
            <person name="Kim T."/>
        </authorList>
    </citation>
    <scope>NUCLEOTIDE SEQUENCE [LARGE SCALE GENOMIC DNA]</scope>
    <source>
        <strain evidence="1">TK-2024</strain>
        <tissue evidence="1">Old leaves</tissue>
    </source>
</reference>
<dbReference type="EMBL" id="JBBPBN010000059">
    <property type="protein sequence ID" value="KAK8988276.1"/>
    <property type="molecule type" value="Genomic_DNA"/>
</dbReference>
<name>A0ABR2PJ13_9ROSI</name>